<dbReference type="Gene3D" id="3.30.70.3490">
    <property type="match status" value="1"/>
</dbReference>
<evidence type="ECO:0008006" key="6">
    <source>
        <dbReference type="Google" id="ProtNLM"/>
    </source>
</evidence>
<dbReference type="InterPro" id="IPR000648">
    <property type="entry name" value="Oxysterol-bd"/>
</dbReference>
<dbReference type="GO" id="GO:0016020">
    <property type="term" value="C:membrane"/>
    <property type="evidence" value="ECO:0007669"/>
    <property type="project" value="TreeGrafter"/>
</dbReference>
<dbReference type="OrthoDB" id="14833at2759"/>
<dbReference type="GO" id="GO:0032934">
    <property type="term" value="F:sterol binding"/>
    <property type="evidence" value="ECO:0007669"/>
    <property type="project" value="TreeGrafter"/>
</dbReference>
<dbReference type="PANTHER" id="PTHR10972">
    <property type="entry name" value="OXYSTEROL-BINDING PROTEIN-RELATED"/>
    <property type="match status" value="1"/>
</dbReference>
<evidence type="ECO:0000256" key="3">
    <source>
        <dbReference type="ARBA" id="ARBA00023055"/>
    </source>
</evidence>
<evidence type="ECO:0000313" key="5">
    <source>
        <dbReference type="Proteomes" id="UP000541444"/>
    </source>
</evidence>
<dbReference type="Gene3D" id="2.40.160.120">
    <property type="match status" value="1"/>
</dbReference>
<protein>
    <recommendedName>
        <fullName evidence="6">Oxysterol-binding protein</fullName>
    </recommendedName>
</protein>
<dbReference type="Proteomes" id="UP000541444">
    <property type="component" value="Unassembled WGS sequence"/>
</dbReference>
<dbReference type="FunFam" id="3.30.70.3490:FF:000007">
    <property type="entry name" value="Oxysterol-binding protein-related protein 4B"/>
    <property type="match status" value="1"/>
</dbReference>
<dbReference type="Pfam" id="PF01237">
    <property type="entry name" value="Oxysterol_BP"/>
    <property type="match status" value="1"/>
</dbReference>
<dbReference type="PANTHER" id="PTHR10972:SF102">
    <property type="entry name" value="OXYSTEROL-BINDING PROTEIN"/>
    <property type="match status" value="1"/>
</dbReference>
<dbReference type="SUPFAM" id="SSF144000">
    <property type="entry name" value="Oxysterol-binding protein-like"/>
    <property type="match status" value="1"/>
</dbReference>
<dbReference type="EMBL" id="JACGCM010001773">
    <property type="protein sequence ID" value="KAF6149983.1"/>
    <property type="molecule type" value="Genomic_DNA"/>
</dbReference>
<proteinExistence type="inferred from homology"/>
<comment type="similarity">
    <text evidence="2">Belongs to the OSBP family.</text>
</comment>
<evidence type="ECO:0000256" key="2">
    <source>
        <dbReference type="ARBA" id="ARBA00008842"/>
    </source>
</evidence>
<comment type="function">
    <text evidence="1">May be involved in the transport of sterols.</text>
</comment>
<comment type="caution">
    <text evidence="4">The sequence shown here is derived from an EMBL/GenBank/DDBJ whole genome shotgun (WGS) entry which is preliminary data.</text>
</comment>
<reference evidence="4 5" key="1">
    <citation type="journal article" date="2020" name="IScience">
        <title>Genome Sequencing of the Endangered Kingdonia uniflora (Circaeasteraceae, Ranunculales) Reveals Potential Mechanisms of Evolutionary Specialization.</title>
        <authorList>
            <person name="Sun Y."/>
            <person name="Deng T."/>
            <person name="Zhang A."/>
            <person name="Moore M.J."/>
            <person name="Landis J.B."/>
            <person name="Lin N."/>
            <person name="Zhang H."/>
            <person name="Zhang X."/>
            <person name="Huang J."/>
            <person name="Zhang X."/>
            <person name="Sun H."/>
            <person name="Wang H."/>
        </authorList>
    </citation>
    <scope>NUCLEOTIDE SEQUENCE [LARGE SCALE GENOMIC DNA]</scope>
    <source>
        <strain evidence="4">TB1705</strain>
        <tissue evidence="4">Leaf</tissue>
    </source>
</reference>
<evidence type="ECO:0000256" key="1">
    <source>
        <dbReference type="ARBA" id="ARBA00003361"/>
    </source>
</evidence>
<dbReference type="FunFam" id="2.40.160.120:FF:000011">
    <property type="entry name" value="Oxysterol-binding protein-related protein 4C"/>
    <property type="match status" value="1"/>
</dbReference>
<dbReference type="InterPro" id="IPR037239">
    <property type="entry name" value="OSBP_sf"/>
</dbReference>
<dbReference type="GO" id="GO:0006869">
    <property type="term" value="P:lipid transport"/>
    <property type="evidence" value="ECO:0007669"/>
    <property type="project" value="UniProtKB-KW"/>
</dbReference>
<sequence length="420" mass="47393">MIGTSRRSLHQPPPPPPWSCHVPLQVSEGKDGVNAVLTPPFLLEYGSDVEDKAPNILQHIFSLFTNVRSGSDMTRFQLPPLFNHPKSQLQCFGESVYCIGDDYLSRCSSGETPLDRFIAVVGWSISTTRPAVFGVAPYNPILGETHHVSRGTLNVFLEQVSHNPPVSALHATDEKEIVEMIWCQQPAPTFHGASVEAVVHGKRELKLLNHGENYVMNSPNLLIRLFPRSGVDWVGTVSIRCEESELEAELYYKGPSFLGFKGNQRSVKGKIFETKTLKTIYEVEGHWDRHISFLQKSIILETVILKDVHNGKASTVIYNAKEVFSKLKTPVVKDPEGLWTTESAVVWGELSESILSKDWDKAREAKRAVEEKERELQRERRSNGETWVPKHFTVSYTKERGWECSPKQKWVPPAPIVVPF</sequence>
<name>A0A7J7M530_9MAGN</name>
<accession>A0A7J7M530</accession>
<keyword evidence="5" id="KW-1185">Reference proteome</keyword>
<evidence type="ECO:0000313" key="4">
    <source>
        <dbReference type="EMBL" id="KAF6149983.1"/>
    </source>
</evidence>
<keyword evidence="3" id="KW-0813">Transport</keyword>
<gene>
    <name evidence="4" type="ORF">GIB67_029348</name>
</gene>
<keyword evidence="3" id="KW-0445">Lipid transport</keyword>
<organism evidence="4 5">
    <name type="scientific">Kingdonia uniflora</name>
    <dbReference type="NCBI Taxonomy" id="39325"/>
    <lineage>
        <taxon>Eukaryota</taxon>
        <taxon>Viridiplantae</taxon>
        <taxon>Streptophyta</taxon>
        <taxon>Embryophyta</taxon>
        <taxon>Tracheophyta</taxon>
        <taxon>Spermatophyta</taxon>
        <taxon>Magnoliopsida</taxon>
        <taxon>Ranunculales</taxon>
        <taxon>Circaeasteraceae</taxon>
        <taxon>Kingdonia</taxon>
    </lineage>
</organism>
<dbReference type="GO" id="GO:0005829">
    <property type="term" value="C:cytosol"/>
    <property type="evidence" value="ECO:0007669"/>
    <property type="project" value="TreeGrafter"/>
</dbReference>
<dbReference type="AlphaFoldDB" id="A0A7J7M530"/>